<dbReference type="SUPFAM" id="SSF140996">
    <property type="entry name" value="Hermes dimerisation domain"/>
    <property type="match status" value="1"/>
</dbReference>
<evidence type="ECO:0000313" key="3">
    <source>
        <dbReference type="Proteomes" id="UP000830375"/>
    </source>
</evidence>
<dbReference type="InterPro" id="IPR052035">
    <property type="entry name" value="ZnF_BED_domain_contain"/>
</dbReference>
<accession>A0ABQ8L4J3</accession>
<feature type="compositionally biased region" description="Polar residues" evidence="1">
    <location>
        <begin position="469"/>
        <end position="479"/>
    </location>
</feature>
<feature type="region of interest" description="Disordered" evidence="1">
    <location>
        <begin position="469"/>
        <end position="496"/>
    </location>
</feature>
<dbReference type="InterPro" id="IPR012337">
    <property type="entry name" value="RNaseH-like_sf"/>
</dbReference>
<dbReference type="PANTHER" id="PTHR46481:SF9">
    <property type="entry name" value="ZINC FINGER BED DOMAIN-CONTAINING PROTEIN 1-LIKE"/>
    <property type="match status" value="1"/>
</dbReference>
<name>A0ABQ8L4J3_LABRO</name>
<comment type="caution">
    <text evidence="2">The sequence shown here is derived from an EMBL/GenBank/DDBJ whole genome shotgun (WGS) entry which is preliminary data.</text>
</comment>
<protein>
    <submittedName>
        <fullName evidence="2">E3 SUMO-protein ligase ZBED1</fullName>
    </submittedName>
</protein>
<keyword evidence="3" id="KW-1185">Reference proteome</keyword>
<dbReference type="Proteomes" id="UP000830375">
    <property type="component" value="Unassembled WGS sequence"/>
</dbReference>
<sequence>MTAAKNVCLKRTVRLNMAIFWLQDRRCVTNTGDEKLWSRREEIQLISTVIWHTTTGSYMKTSESVRPNLPKLLTKSQVTIKESYRQLSIKVLQMQRLTEKTSKCHKELIDAITHFLAKDMMPVNTANKEGFVGLINKLDRRYQLPSINYFSHVAIPQMYGTCVKTVSSELSQVDLYASTTDLWSSRTTEPYMSYTVHFLTQDFELKARCLGVVENIAHGLRDVLASWNLKEENQVSITTDNGTNVVKATELNNSVRLQCFGHHLYLAIVGHFPHTWKGKMALKKAQKEHNLPEHSLITECPTRWGSRQRMIHRVLEQQWAISDVLSADRNSRHLVPSWQDPDVLESINQLRVSYVKPVLHLMNTSILAANEEDSDLTKSIKMKILEYINTKYDNPATQELLDMTSFMDPRFKANYISSDKVSDIRTKVMSEIEATVLKEQSLSNQDHQGMGPTDVTLKKAKKSLGSFFKTSPAPSSMEPSHTVEVEQLNYVSHHRR</sequence>
<evidence type="ECO:0000256" key="1">
    <source>
        <dbReference type="SAM" id="MobiDB-lite"/>
    </source>
</evidence>
<gene>
    <name evidence="2" type="ORF">H4Q32_027641</name>
</gene>
<proteinExistence type="predicted"/>
<organism evidence="2 3">
    <name type="scientific">Labeo rohita</name>
    <name type="common">Indian major carp</name>
    <name type="synonym">Cyprinus rohita</name>
    <dbReference type="NCBI Taxonomy" id="84645"/>
    <lineage>
        <taxon>Eukaryota</taxon>
        <taxon>Metazoa</taxon>
        <taxon>Chordata</taxon>
        <taxon>Craniata</taxon>
        <taxon>Vertebrata</taxon>
        <taxon>Euteleostomi</taxon>
        <taxon>Actinopterygii</taxon>
        <taxon>Neopterygii</taxon>
        <taxon>Teleostei</taxon>
        <taxon>Ostariophysi</taxon>
        <taxon>Cypriniformes</taxon>
        <taxon>Cyprinidae</taxon>
        <taxon>Labeoninae</taxon>
        <taxon>Labeonini</taxon>
        <taxon>Labeo</taxon>
    </lineage>
</organism>
<evidence type="ECO:0000313" key="2">
    <source>
        <dbReference type="EMBL" id="KAI2645647.1"/>
    </source>
</evidence>
<keyword evidence="2" id="KW-0436">Ligase</keyword>
<dbReference type="PANTHER" id="PTHR46481">
    <property type="entry name" value="ZINC FINGER BED DOMAIN-CONTAINING PROTEIN 4"/>
    <property type="match status" value="1"/>
</dbReference>
<dbReference type="GO" id="GO:0016874">
    <property type="term" value="F:ligase activity"/>
    <property type="evidence" value="ECO:0007669"/>
    <property type="project" value="UniProtKB-KW"/>
</dbReference>
<dbReference type="SUPFAM" id="SSF53098">
    <property type="entry name" value="Ribonuclease H-like"/>
    <property type="match status" value="1"/>
</dbReference>
<dbReference type="EMBL" id="JACTAM010002169">
    <property type="protein sequence ID" value="KAI2645647.1"/>
    <property type="molecule type" value="Genomic_DNA"/>
</dbReference>
<reference evidence="2 3" key="1">
    <citation type="submission" date="2022-01" db="EMBL/GenBank/DDBJ databases">
        <title>A high-quality chromosome-level genome assembly of rohu carp, Labeo rohita.</title>
        <authorList>
            <person name="Arick M.A. II"/>
            <person name="Hsu C.-Y."/>
            <person name="Magbanua Z."/>
            <person name="Pechanova O."/>
            <person name="Grover C."/>
            <person name="Miller E."/>
            <person name="Thrash A."/>
            <person name="Ezzel L."/>
            <person name="Alam S."/>
            <person name="Benzie J."/>
            <person name="Hamilton M."/>
            <person name="Karsi A."/>
            <person name="Lawrence M.L."/>
            <person name="Peterson D.G."/>
        </authorList>
    </citation>
    <scope>NUCLEOTIDE SEQUENCE [LARGE SCALE GENOMIC DNA]</scope>
    <source>
        <strain evidence="3">BAU-BD-2019</strain>
        <tissue evidence="2">Blood</tissue>
    </source>
</reference>